<dbReference type="PANTHER" id="PTHR43047:SF72">
    <property type="entry name" value="OSMOSENSING HISTIDINE PROTEIN KINASE SLN1"/>
    <property type="match status" value="1"/>
</dbReference>
<keyword evidence="4" id="KW-0808">Transferase</keyword>
<comment type="catalytic activity">
    <reaction evidence="1">
        <text>ATP + protein L-histidine = ADP + protein N-phospho-L-histidine.</text>
        <dbReference type="EC" id="2.7.13.3"/>
    </reaction>
</comment>
<dbReference type="InterPro" id="IPR013656">
    <property type="entry name" value="PAS_4"/>
</dbReference>
<feature type="domain" description="PAS" evidence="10">
    <location>
        <begin position="434"/>
        <end position="477"/>
    </location>
</feature>
<dbReference type="InterPro" id="IPR004358">
    <property type="entry name" value="Sig_transdc_His_kin-like_C"/>
</dbReference>
<sequence>MLEKWKSFLARSRDPEFLFSGRGELLYCSPSSFHIANLRQVDLPADSDKWLQIIDESDRTKWLTWFEQAFLEPYNPILQKLSITSHSGTSVEYLAASQLISIDDAETNLLRVTLREEHQQPKQQDNNQELLEQIIQLVNQNTSLDRKLNHFLHVVCPRPDIKHLFIYHTQGHTEASVYSCSSDKEQFQVVPEQTRTLTNTWKELLFYIEPDQKKIHLRQSDLPEEQAMKFRNIEIEELYLFPITSHNSQSACLGVVPQVAGKVNEALWEELSRLLSIAWISDSNRKRLIHYKEKLDWMLDTTGQWYWEYNPSKAKFVIDRHWMIKCGYTENHLPKEDFLRYIHPNNRHEFVKLLDIPSEARNHVFETDFRFQKANGEYQSITCKGKTMFSHHSGQPRIVGVLSEIAQVSSVQERFDQAFQLSPSIMAITQMSTGVILDANQRFLDLLGKTKEEALGLNFFDLRFFSQETQEYLRERLLRDKKFVNEEITINLGDQLKFGLYSASAFMSNGEMLVISSVQDITEQKNISKELKQYRENINELVQQRTSELNNSRHYYETLIQEMTDYVCHSLPDTTILFVNEAYSRYIGQPREVLIGKKWIDFIPEFSLDFIQEQIQTISTKRKVHTFEVYIPALNGQPENWIQWINVPILDENGEISEIQSSGRDITNIKQIQSELSAAKEMAEESGRLKSAFLANISHEIRTPMNVILGFTNLLIDNDLEEDERQEFAGHITNNANLLLRVLDNILEISRMEAGFTDIEKSPCDINKMLESLCQEYAKLAQPGVQVNCCRAIETPVSFMTDKRRMKQLFTNLMDNAVKFTSEGHIECGYRLHPSSHSFNQIEFYVEDTGIGIPAHLIPVIFEPFRQADNSLTRQFGGTGLGLSISKKLAELLGGTLSVNSVPGKKTVFSVTFPFQPSNLKTTNNMVHNITDNKYHFVPDWQQHKVLIVEDVESNYQYIYSVLGKTGIQIIWASDGKEAIEFYRDNPDIDLVLMDIKLPIMNGLDATQTLKSLNPDLPVIAVTAYAMSEDKDKCLEAGCDDFIVKPVNRFELLAKIENYFESQEL</sequence>
<gene>
    <name evidence="12" type="ORF">PbJCM13498_28790</name>
</gene>
<evidence type="ECO:0000256" key="2">
    <source>
        <dbReference type="ARBA" id="ARBA00012438"/>
    </source>
</evidence>
<evidence type="ECO:0000256" key="4">
    <source>
        <dbReference type="ARBA" id="ARBA00022679"/>
    </source>
</evidence>
<dbReference type="AlphaFoldDB" id="A0A5M4B2A0"/>
<dbReference type="InterPro" id="IPR035965">
    <property type="entry name" value="PAS-like_dom_sf"/>
</dbReference>
<feature type="coiled-coil region" evidence="7">
    <location>
        <begin position="524"/>
        <end position="551"/>
    </location>
</feature>
<dbReference type="PROSITE" id="PS50112">
    <property type="entry name" value="PAS"/>
    <property type="match status" value="1"/>
</dbReference>
<feature type="domain" description="Histidine kinase" evidence="8">
    <location>
        <begin position="696"/>
        <end position="917"/>
    </location>
</feature>
<keyword evidence="13" id="KW-1185">Reference proteome</keyword>
<evidence type="ECO:0000256" key="3">
    <source>
        <dbReference type="ARBA" id="ARBA00022553"/>
    </source>
</evidence>
<evidence type="ECO:0000259" key="10">
    <source>
        <dbReference type="PROSITE" id="PS50112"/>
    </source>
</evidence>
<dbReference type="Gene3D" id="1.10.287.130">
    <property type="match status" value="1"/>
</dbReference>
<dbReference type="EMBL" id="BLAX01000001">
    <property type="protein sequence ID" value="GET34016.1"/>
    <property type="molecule type" value="Genomic_DNA"/>
</dbReference>
<dbReference type="Gene3D" id="3.30.450.20">
    <property type="entry name" value="PAS domain"/>
    <property type="match status" value="3"/>
</dbReference>
<evidence type="ECO:0000256" key="6">
    <source>
        <dbReference type="PROSITE-ProRule" id="PRU00169"/>
    </source>
</evidence>
<dbReference type="InterPro" id="IPR036097">
    <property type="entry name" value="HisK_dim/P_sf"/>
</dbReference>
<dbReference type="EC" id="2.7.13.3" evidence="2"/>
<evidence type="ECO:0000259" key="9">
    <source>
        <dbReference type="PROSITE" id="PS50110"/>
    </source>
</evidence>
<dbReference type="SUPFAM" id="SSF55785">
    <property type="entry name" value="PYP-like sensor domain (PAS domain)"/>
    <property type="match status" value="3"/>
</dbReference>
<feature type="modified residue" description="4-aspartylphosphate" evidence="6">
    <location>
        <position position="995"/>
    </location>
</feature>
<feature type="domain" description="PAC" evidence="11">
    <location>
        <begin position="625"/>
        <end position="678"/>
    </location>
</feature>
<evidence type="ECO:0000259" key="11">
    <source>
        <dbReference type="PROSITE" id="PS50113"/>
    </source>
</evidence>
<proteinExistence type="predicted"/>
<dbReference type="InterPro" id="IPR000014">
    <property type="entry name" value="PAS"/>
</dbReference>
<dbReference type="InterPro" id="IPR011006">
    <property type="entry name" value="CheY-like_superfamily"/>
</dbReference>
<keyword evidence="5" id="KW-0418">Kinase</keyword>
<dbReference type="SMART" id="SM00448">
    <property type="entry name" value="REC"/>
    <property type="match status" value="1"/>
</dbReference>
<dbReference type="PANTHER" id="PTHR43047">
    <property type="entry name" value="TWO-COMPONENT HISTIDINE PROTEIN KINASE"/>
    <property type="match status" value="1"/>
</dbReference>
<dbReference type="SMART" id="SM00387">
    <property type="entry name" value="HATPase_c"/>
    <property type="match status" value="1"/>
</dbReference>
<dbReference type="NCBIfam" id="TIGR00229">
    <property type="entry name" value="sensory_box"/>
    <property type="match status" value="2"/>
</dbReference>
<dbReference type="Pfam" id="PF00512">
    <property type="entry name" value="HisKA"/>
    <property type="match status" value="1"/>
</dbReference>
<dbReference type="InterPro" id="IPR003661">
    <property type="entry name" value="HisK_dim/P_dom"/>
</dbReference>
<dbReference type="CDD" id="cd00130">
    <property type="entry name" value="PAS"/>
    <property type="match status" value="2"/>
</dbReference>
<dbReference type="Pfam" id="PF13426">
    <property type="entry name" value="PAS_9"/>
    <property type="match status" value="1"/>
</dbReference>
<dbReference type="InterPro" id="IPR036890">
    <property type="entry name" value="HATPase_C_sf"/>
</dbReference>
<evidence type="ECO:0000313" key="13">
    <source>
        <dbReference type="Proteomes" id="UP000391834"/>
    </source>
</evidence>
<dbReference type="Gene3D" id="3.40.50.2300">
    <property type="match status" value="1"/>
</dbReference>
<dbReference type="Pfam" id="PF00072">
    <property type="entry name" value="Response_reg"/>
    <property type="match status" value="1"/>
</dbReference>
<evidence type="ECO:0000256" key="7">
    <source>
        <dbReference type="SAM" id="Coils"/>
    </source>
</evidence>
<dbReference type="Proteomes" id="UP000391834">
    <property type="component" value="Unassembled WGS sequence"/>
</dbReference>
<dbReference type="GO" id="GO:0009927">
    <property type="term" value="F:histidine phosphotransfer kinase activity"/>
    <property type="evidence" value="ECO:0007669"/>
    <property type="project" value="TreeGrafter"/>
</dbReference>
<dbReference type="InterPro" id="IPR000700">
    <property type="entry name" value="PAS-assoc_C"/>
</dbReference>
<dbReference type="RefSeq" id="WP_169737686.1">
    <property type="nucleotide sequence ID" value="NZ_BLAX01000001.1"/>
</dbReference>
<dbReference type="PROSITE" id="PS50110">
    <property type="entry name" value="RESPONSE_REGULATORY"/>
    <property type="match status" value="1"/>
</dbReference>
<dbReference type="InterPro" id="IPR001789">
    <property type="entry name" value="Sig_transdc_resp-reg_receiver"/>
</dbReference>
<evidence type="ECO:0000256" key="1">
    <source>
        <dbReference type="ARBA" id="ARBA00000085"/>
    </source>
</evidence>
<dbReference type="Gene3D" id="3.30.565.10">
    <property type="entry name" value="Histidine kinase-like ATPase, C-terminal domain"/>
    <property type="match status" value="1"/>
</dbReference>
<dbReference type="CDD" id="cd16922">
    <property type="entry name" value="HATPase_EvgS-ArcB-TorS-like"/>
    <property type="match status" value="1"/>
</dbReference>
<dbReference type="GO" id="GO:0000155">
    <property type="term" value="F:phosphorelay sensor kinase activity"/>
    <property type="evidence" value="ECO:0007669"/>
    <property type="project" value="InterPro"/>
</dbReference>
<protein>
    <recommendedName>
        <fullName evidence="2">histidine kinase</fullName>
        <ecNumber evidence="2">2.7.13.3</ecNumber>
    </recommendedName>
</protein>
<organism evidence="12 13">
    <name type="scientific">Prolixibacter bellariivorans</name>
    <dbReference type="NCBI Taxonomy" id="314319"/>
    <lineage>
        <taxon>Bacteria</taxon>
        <taxon>Pseudomonadati</taxon>
        <taxon>Bacteroidota</taxon>
        <taxon>Bacteroidia</taxon>
        <taxon>Marinilabiliales</taxon>
        <taxon>Prolixibacteraceae</taxon>
        <taxon>Prolixibacter</taxon>
    </lineage>
</organism>
<dbReference type="InterPro" id="IPR003594">
    <property type="entry name" value="HATPase_dom"/>
</dbReference>
<dbReference type="CDD" id="cd00082">
    <property type="entry name" value="HisKA"/>
    <property type="match status" value="1"/>
</dbReference>
<dbReference type="InterPro" id="IPR005467">
    <property type="entry name" value="His_kinase_dom"/>
</dbReference>
<dbReference type="Pfam" id="PF02518">
    <property type="entry name" value="HATPase_c"/>
    <property type="match status" value="1"/>
</dbReference>
<feature type="domain" description="Response regulatory" evidence="9">
    <location>
        <begin position="945"/>
        <end position="1060"/>
    </location>
</feature>
<dbReference type="PRINTS" id="PR00344">
    <property type="entry name" value="BCTRLSENSOR"/>
</dbReference>
<comment type="caution">
    <text evidence="12">The sequence shown here is derived from an EMBL/GenBank/DDBJ whole genome shotgun (WGS) entry which is preliminary data.</text>
</comment>
<dbReference type="SUPFAM" id="SSF52172">
    <property type="entry name" value="CheY-like"/>
    <property type="match status" value="1"/>
</dbReference>
<dbReference type="PROSITE" id="PS50113">
    <property type="entry name" value="PAC"/>
    <property type="match status" value="1"/>
</dbReference>
<reference evidence="12 13" key="1">
    <citation type="submission" date="2019-10" db="EMBL/GenBank/DDBJ databases">
        <title>Prolixibacter strains distinguished by the presence of nitrate reductase genes were adept at nitrate-dependent anaerobic corrosion of metallic iron and carbon steel.</title>
        <authorList>
            <person name="Iino T."/>
            <person name="Shono N."/>
            <person name="Ito K."/>
            <person name="Nakamura R."/>
            <person name="Sueoka K."/>
            <person name="Harayama S."/>
            <person name="Ohkuma M."/>
        </authorList>
    </citation>
    <scope>NUCLEOTIDE SEQUENCE [LARGE SCALE GENOMIC DNA]</scope>
    <source>
        <strain evidence="12 13">JCM 13498</strain>
    </source>
</reference>
<evidence type="ECO:0000259" key="8">
    <source>
        <dbReference type="PROSITE" id="PS50109"/>
    </source>
</evidence>
<dbReference type="PROSITE" id="PS50109">
    <property type="entry name" value="HIS_KIN"/>
    <property type="match status" value="1"/>
</dbReference>
<accession>A0A5M4B2A0</accession>
<evidence type="ECO:0000313" key="12">
    <source>
        <dbReference type="EMBL" id="GET34016.1"/>
    </source>
</evidence>
<dbReference type="GO" id="GO:0005886">
    <property type="term" value="C:plasma membrane"/>
    <property type="evidence" value="ECO:0007669"/>
    <property type="project" value="TreeGrafter"/>
</dbReference>
<dbReference type="FunFam" id="3.30.565.10:FF:000006">
    <property type="entry name" value="Sensor histidine kinase WalK"/>
    <property type="match status" value="1"/>
</dbReference>
<dbReference type="SMART" id="SM00388">
    <property type="entry name" value="HisKA"/>
    <property type="match status" value="1"/>
</dbReference>
<dbReference type="Pfam" id="PF08448">
    <property type="entry name" value="PAS_4"/>
    <property type="match status" value="1"/>
</dbReference>
<name>A0A5M4B2A0_9BACT</name>
<keyword evidence="7" id="KW-0175">Coiled coil</keyword>
<dbReference type="SUPFAM" id="SSF55874">
    <property type="entry name" value="ATPase domain of HSP90 chaperone/DNA topoisomerase II/histidine kinase"/>
    <property type="match status" value="1"/>
</dbReference>
<dbReference type="SMART" id="SM00091">
    <property type="entry name" value="PAS"/>
    <property type="match status" value="3"/>
</dbReference>
<dbReference type="CDD" id="cd17546">
    <property type="entry name" value="REC_hyHK_CKI1_RcsC-like"/>
    <property type="match status" value="1"/>
</dbReference>
<dbReference type="SUPFAM" id="SSF47384">
    <property type="entry name" value="Homodimeric domain of signal transducing histidine kinase"/>
    <property type="match status" value="1"/>
</dbReference>
<evidence type="ECO:0000256" key="5">
    <source>
        <dbReference type="ARBA" id="ARBA00022777"/>
    </source>
</evidence>
<keyword evidence="3 6" id="KW-0597">Phosphoprotein</keyword>